<organism evidence="1 2">
    <name type="scientific">Paraglomus occultum</name>
    <dbReference type="NCBI Taxonomy" id="144539"/>
    <lineage>
        <taxon>Eukaryota</taxon>
        <taxon>Fungi</taxon>
        <taxon>Fungi incertae sedis</taxon>
        <taxon>Mucoromycota</taxon>
        <taxon>Glomeromycotina</taxon>
        <taxon>Glomeromycetes</taxon>
        <taxon>Paraglomerales</taxon>
        <taxon>Paraglomeraceae</taxon>
        <taxon>Paraglomus</taxon>
    </lineage>
</organism>
<dbReference type="AlphaFoldDB" id="A0A9N9GRL0"/>
<evidence type="ECO:0000313" key="2">
    <source>
        <dbReference type="Proteomes" id="UP000789572"/>
    </source>
</evidence>
<name>A0A9N9GRL0_9GLOM</name>
<comment type="caution">
    <text evidence="1">The sequence shown here is derived from an EMBL/GenBank/DDBJ whole genome shotgun (WGS) entry which is preliminary data.</text>
</comment>
<evidence type="ECO:0000313" key="1">
    <source>
        <dbReference type="EMBL" id="CAG8629575.1"/>
    </source>
</evidence>
<gene>
    <name evidence="1" type="ORF">POCULU_LOCUS8823</name>
</gene>
<accession>A0A9N9GRL0</accession>
<dbReference type="Proteomes" id="UP000789572">
    <property type="component" value="Unassembled WGS sequence"/>
</dbReference>
<reference evidence="1" key="1">
    <citation type="submission" date="2021-06" db="EMBL/GenBank/DDBJ databases">
        <authorList>
            <person name="Kallberg Y."/>
            <person name="Tangrot J."/>
            <person name="Rosling A."/>
        </authorList>
    </citation>
    <scope>NUCLEOTIDE SEQUENCE</scope>
    <source>
        <strain evidence="1">IA702</strain>
    </source>
</reference>
<keyword evidence="2" id="KW-1185">Reference proteome</keyword>
<sequence>MDSYYKPLTPEELEAAINKLFHEAWRKNHAAIELITKNVQKQLAERKLGLWQG</sequence>
<proteinExistence type="predicted"/>
<dbReference type="EMBL" id="CAJVPJ010002797">
    <property type="protein sequence ID" value="CAG8629575.1"/>
    <property type="molecule type" value="Genomic_DNA"/>
</dbReference>
<protein>
    <submittedName>
        <fullName evidence="1">10323_t:CDS:1</fullName>
    </submittedName>
</protein>